<gene>
    <name evidence="1" type="ORF">DFR28_102136</name>
</gene>
<dbReference type="Pfam" id="PF09981">
    <property type="entry name" value="DUF2218"/>
    <property type="match status" value="1"/>
</dbReference>
<comment type="caution">
    <text evidence="1">The sequence shown here is derived from an EMBL/GenBank/DDBJ whole genome shotgun (WGS) entry which is preliminary data.</text>
</comment>
<dbReference type="Proteomes" id="UP000253083">
    <property type="component" value="Unassembled WGS sequence"/>
</dbReference>
<dbReference type="OrthoDB" id="9806511at2"/>
<dbReference type="EMBL" id="QNRT01000002">
    <property type="protein sequence ID" value="RBP50725.1"/>
    <property type="molecule type" value="Genomic_DNA"/>
</dbReference>
<dbReference type="InterPro" id="IPR014543">
    <property type="entry name" value="UCP028291"/>
</dbReference>
<reference evidence="1 2" key="1">
    <citation type="submission" date="2018-06" db="EMBL/GenBank/DDBJ databases">
        <title>Genomic Encyclopedia of Type Strains, Phase IV (KMG-IV): sequencing the most valuable type-strain genomes for metagenomic binning, comparative biology and taxonomic classification.</title>
        <authorList>
            <person name="Goeker M."/>
        </authorList>
    </citation>
    <scope>NUCLEOTIDE SEQUENCE [LARGE SCALE GENOMIC DNA]</scope>
    <source>
        <strain evidence="1 2">DSM 24032</strain>
    </source>
</reference>
<protein>
    <recommendedName>
        <fullName evidence="3">DUF2218 domain-containing protein</fullName>
    </recommendedName>
</protein>
<evidence type="ECO:0000313" key="1">
    <source>
        <dbReference type="EMBL" id="RBP50725.1"/>
    </source>
</evidence>
<dbReference type="InParanoid" id="A0A395JJY2"/>
<name>A0A395JJY2_9GAMM</name>
<sequence length="96" mass="10861">MYQAKSKVKAERAAKYVDMLSHHFSRKVTVEKSEACSQVQFPMGLCHMSAVDGALVFRCEADSNDALQAVQSIIDRHIPLLKHIKDTKLDWTLETL</sequence>
<dbReference type="AlphaFoldDB" id="A0A395JJY2"/>
<evidence type="ECO:0000313" key="2">
    <source>
        <dbReference type="Proteomes" id="UP000253083"/>
    </source>
</evidence>
<proteinExistence type="predicted"/>
<organism evidence="1 2">
    <name type="scientific">Arenicella xantha</name>
    <dbReference type="NCBI Taxonomy" id="644221"/>
    <lineage>
        <taxon>Bacteria</taxon>
        <taxon>Pseudomonadati</taxon>
        <taxon>Pseudomonadota</taxon>
        <taxon>Gammaproteobacteria</taxon>
        <taxon>Arenicellales</taxon>
        <taxon>Arenicellaceae</taxon>
        <taxon>Arenicella</taxon>
    </lineage>
</organism>
<accession>A0A395JJY2</accession>
<keyword evidence="2" id="KW-1185">Reference proteome</keyword>
<dbReference type="RefSeq" id="WP_113953563.1">
    <property type="nucleotide sequence ID" value="NZ_QNRT01000002.1"/>
</dbReference>
<evidence type="ECO:0008006" key="3">
    <source>
        <dbReference type="Google" id="ProtNLM"/>
    </source>
</evidence>
<dbReference type="Gene3D" id="3.30.310.50">
    <property type="entry name" value="Alpha-D-phosphohexomutase, C-terminal domain"/>
    <property type="match status" value="1"/>
</dbReference>